<name>A0A7C8PNG6_ORBOL</name>
<dbReference type="EMBL" id="SOZJ01000002">
    <property type="protein sequence ID" value="TGJ71880.1"/>
    <property type="molecule type" value="Genomic_DNA"/>
</dbReference>
<evidence type="ECO:0000313" key="1">
    <source>
        <dbReference type="EMBL" id="TGJ71880.1"/>
    </source>
</evidence>
<reference evidence="1 2" key="1">
    <citation type="submission" date="2019-03" db="EMBL/GenBank/DDBJ databases">
        <title>Nematode-trapping fungi genome.</title>
        <authorList>
            <person name="Vidal-Diez De Ulzurrun G."/>
        </authorList>
    </citation>
    <scope>NUCLEOTIDE SEQUENCE [LARGE SCALE GENOMIC DNA]</scope>
    <source>
        <strain evidence="1 2">TWF154</strain>
    </source>
</reference>
<dbReference type="Pfam" id="PF11720">
    <property type="entry name" value="Inhibitor_I78"/>
    <property type="match status" value="1"/>
</dbReference>
<organism evidence="1 2">
    <name type="scientific">Orbilia oligospora</name>
    <name type="common">Nematode-trapping fungus</name>
    <name type="synonym">Arthrobotrys oligospora</name>
    <dbReference type="NCBI Taxonomy" id="2813651"/>
    <lineage>
        <taxon>Eukaryota</taxon>
        <taxon>Fungi</taxon>
        <taxon>Dikarya</taxon>
        <taxon>Ascomycota</taxon>
        <taxon>Pezizomycotina</taxon>
        <taxon>Orbiliomycetes</taxon>
        <taxon>Orbiliales</taxon>
        <taxon>Orbiliaceae</taxon>
        <taxon>Orbilia</taxon>
    </lineage>
</organism>
<dbReference type="Proteomes" id="UP000297595">
    <property type="component" value="Unassembled WGS sequence"/>
</dbReference>
<accession>A0A7C8PNG6</accession>
<comment type="caution">
    <text evidence="1">The sequence shown here is derived from an EMBL/GenBank/DDBJ whole genome shotgun (WGS) entry which is preliminary data.</text>
</comment>
<dbReference type="Gene3D" id="3.30.10.10">
    <property type="entry name" value="Trypsin Inhibitor V, subunit A"/>
    <property type="match status" value="1"/>
</dbReference>
<protein>
    <submittedName>
        <fullName evidence="1">Uncharacterized protein</fullName>
    </submittedName>
</protein>
<dbReference type="InterPro" id="IPR021719">
    <property type="entry name" value="Prot_inh_I78"/>
</dbReference>
<evidence type="ECO:0000313" key="2">
    <source>
        <dbReference type="Proteomes" id="UP000297595"/>
    </source>
</evidence>
<dbReference type="AlphaFoldDB" id="A0A7C8PNG6"/>
<proteinExistence type="predicted"/>
<dbReference type="OrthoDB" id="10013825at2759"/>
<sequence>MPIPNLCIRHCPGFYKYKYQSSSNSNLNRLLRRNITIHQLYPVFYYTRSFSSNRSYNYHQSATNYRLAAMDPPSEHVQQQWKDKLIGKKIVDSPSDHPEHFCSQDLPQGPQAHRVIPPGSMVTKDFRPSRMNVHVDDEGNCTHINFG</sequence>
<dbReference type="PANTHER" id="PTHR39600">
    <property type="entry name" value="PEPTIDASE INHIBITOR I78 FAMILY PROTEIN"/>
    <property type="match status" value="1"/>
</dbReference>
<dbReference type="PANTHER" id="PTHR39600:SF1">
    <property type="entry name" value="PEPTIDASE INHIBITOR I78 FAMILY PROTEIN"/>
    <property type="match status" value="1"/>
</dbReference>
<gene>
    <name evidence="1" type="ORF">EYR41_003809</name>
</gene>